<dbReference type="PANTHER" id="PTHR34605:SF4">
    <property type="entry name" value="DNA ADENINE METHYLTRANSFERASE"/>
    <property type="match status" value="1"/>
</dbReference>
<dbReference type="InterPro" id="IPR013762">
    <property type="entry name" value="Integrase-like_cat_sf"/>
</dbReference>
<dbReference type="AlphaFoldDB" id="A0A1X3H284"/>
<sequence length="321" mass="33774">MTSVPVLADAVSLPATIAPDLAAAVSYAKAEKAPATRRAYETDFRLFRTYCEEKAASSLPALPETVAAYLAHGVQEGAKASTLGRRLAAIRYAHKLASLPTPTDSEAVKATLRGIRRTIGAAKVKKAPAVASRIKAMVAACPSTIAGKRDRALLLLGFGGAFRRSELVALDVEHIEETSEGLLILIAKSKTDQDAEGVTIAVARGSAETCPVVALRDWLDAAGIDAGPVFRPINKAGVVSAERLTDQSVALIVKAYARRVGLDAGVFSGHSLRRGFLTSSAAAGKSIFRMKDVSRHKSVDTLAGYIQEAELFKEHAGAGLL</sequence>
<dbReference type="EMBL" id="NAFI01000182">
    <property type="protein sequence ID" value="OSJ05611.1"/>
    <property type="molecule type" value="Genomic_DNA"/>
</dbReference>
<evidence type="ECO:0000259" key="6">
    <source>
        <dbReference type="PROSITE" id="PS51900"/>
    </source>
</evidence>
<proteinExistence type="predicted"/>
<evidence type="ECO:0000256" key="3">
    <source>
        <dbReference type="ARBA" id="ARBA00023172"/>
    </source>
</evidence>
<evidence type="ECO:0000256" key="1">
    <source>
        <dbReference type="ARBA" id="ARBA00022908"/>
    </source>
</evidence>
<dbReference type="Pfam" id="PF02899">
    <property type="entry name" value="Phage_int_SAM_1"/>
    <property type="match status" value="1"/>
</dbReference>
<dbReference type="SUPFAM" id="SSF56349">
    <property type="entry name" value="DNA breaking-rejoining enzymes"/>
    <property type="match status" value="1"/>
</dbReference>
<dbReference type="InterPro" id="IPR011010">
    <property type="entry name" value="DNA_brk_join_enz"/>
</dbReference>
<dbReference type="Gene3D" id="1.10.150.130">
    <property type="match status" value="1"/>
</dbReference>
<dbReference type="GO" id="GO:0015074">
    <property type="term" value="P:DNA integration"/>
    <property type="evidence" value="ECO:0007669"/>
    <property type="project" value="UniProtKB-KW"/>
</dbReference>
<dbReference type="InterPro" id="IPR004107">
    <property type="entry name" value="Integrase_SAM-like_N"/>
</dbReference>
<protein>
    <recommendedName>
        <fullName evidence="9">Integrase</fullName>
    </recommendedName>
</protein>
<dbReference type="InterPro" id="IPR052925">
    <property type="entry name" value="Phage_Integrase-like_Recomb"/>
</dbReference>
<reference evidence="7 8" key="1">
    <citation type="submission" date="2017-03" db="EMBL/GenBank/DDBJ databases">
        <title>Whole genome sequences of fourteen strains of Bradyrhizobium canariense and one strain of Bradyrhizobium japonicum isolated from Lupinus (Papilionoideae: Genisteae) species in Algeria.</title>
        <authorList>
            <person name="Crovadore J."/>
            <person name="Chekireb D."/>
            <person name="Brachmann A."/>
            <person name="Chablais R."/>
            <person name="Cochard B."/>
            <person name="Lefort F."/>
        </authorList>
    </citation>
    <scope>NUCLEOTIDE SEQUENCE [LARGE SCALE GENOMIC DNA]</scope>
    <source>
        <strain evidence="7 8">UBMA195</strain>
    </source>
</reference>
<dbReference type="GO" id="GO:0006310">
    <property type="term" value="P:DNA recombination"/>
    <property type="evidence" value="ECO:0007669"/>
    <property type="project" value="UniProtKB-KW"/>
</dbReference>
<dbReference type="PROSITE" id="PS51900">
    <property type="entry name" value="CB"/>
    <property type="match status" value="1"/>
</dbReference>
<dbReference type="Proteomes" id="UP000193553">
    <property type="component" value="Unassembled WGS sequence"/>
</dbReference>
<comment type="caution">
    <text evidence="7">The sequence shown here is derived from an EMBL/GenBank/DDBJ whole genome shotgun (WGS) entry which is preliminary data.</text>
</comment>
<dbReference type="RefSeq" id="WP_085361167.1">
    <property type="nucleotide sequence ID" value="NZ_NAFD01000187.1"/>
</dbReference>
<keyword evidence="3" id="KW-0233">DNA recombination</keyword>
<dbReference type="PANTHER" id="PTHR34605">
    <property type="entry name" value="PHAGE_INTEGRASE DOMAIN-CONTAINING PROTEIN"/>
    <property type="match status" value="1"/>
</dbReference>
<dbReference type="Pfam" id="PF00589">
    <property type="entry name" value="Phage_integrase"/>
    <property type="match status" value="1"/>
</dbReference>
<evidence type="ECO:0000313" key="7">
    <source>
        <dbReference type="EMBL" id="OSJ05611.1"/>
    </source>
</evidence>
<feature type="domain" description="Tyr recombinase" evidence="5">
    <location>
        <begin position="123"/>
        <end position="321"/>
    </location>
</feature>
<keyword evidence="1" id="KW-0229">DNA integration</keyword>
<dbReference type="SUPFAM" id="SSF47823">
    <property type="entry name" value="lambda integrase-like, N-terminal domain"/>
    <property type="match status" value="1"/>
</dbReference>
<evidence type="ECO:0000313" key="8">
    <source>
        <dbReference type="Proteomes" id="UP000193553"/>
    </source>
</evidence>
<dbReference type="OrthoDB" id="5513193at2"/>
<evidence type="ECO:0000256" key="4">
    <source>
        <dbReference type="PROSITE-ProRule" id="PRU01248"/>
    </source>
</evidence>
<name>A0A1X3H284_9BRAD</name>
<keyword evidence="2 4" id="KW-0238">DNA-binding</keyword>
<dbReference type="Gene3D" id="1.10.443.10">
    <property type="entry name" value="Intergrase catalytic core"/>
    <property type="match status" value="1"/>
</dbReference>
<evidence type="ECO:0008006" key="9">
    <source>
        <dbReference type="Google" id="ProtNLM"/>
    </source>
</evidence>
<dbReference type="InterPro" id="IPR010998">
    <property type="entry name" value="Integrase_recombinase_N"/>
</dbReference>
<accession>A0A1X3H284</accession>
<gene>
    <name evidence="7" type="ORF">BSZ18_25970</name>
</gene>
<feature type="domain" description="Core-binding (CB)" evidence="6">
    <location>
        <begin position="15"/>
        <end position="98"/>
    </location>
</feature>
<dbReference type="InterPro" id="IPR044068">
    <property type="entry name" value="CB"/>
</dbReference>
<dbReference type="CDD" id="cd00799">
    <property type="entry name" value="INT_Cre_C"/>
    <property type="match status" value="1"/>
</dbReference>
<dbReference type="GO" id="GO:0003677">
    <property type="term" value="F:DNA binding"/>
    <property type="evidence" value="ECO:0007669"/>
    <property type="project" value="UniProtKB-UniRule"/>
</dbReference>
<evidence type="ECO:0000259" key="5">
    <source>
        <dbReference type="PROSITE" id="PS51898"/>
    </source>
</evidence>
<dbReference type="InterPro" id="IPR002104">
    <property type="entry name" value="Integrase_catalytic"/>
</dbReference>
<dbReference type="PROSITE" id="PS51898">
    <property type="entry name" value="TYR_RECOMBINASE"/>
    <property type="match status" value="1"/>
</dbReference>
<organism evidence="7 8">
    <name type="scientific">Bradyrhizobium canariense</name>
    <dbReference type="NCBI Taxonomy" id="255045"/>
    <lineage>
        <taxon>Bacteria</taxon>
        <taxon>Pseudomonadati</taxon>
        <taxon>Pseudomonadota</taxon>
        <taxon>Alphaproteobacteria</taxon>
        <taxon>Hyphomicrobiales</taxon>
        <taxon>Nitrobacteraceae</taxon>
        <taxon>Bradyrhizobium</taxon>
    </lineage>
</organism>
<evidence type="ECO:0000256" key="2">
    <source>
        <dbReference type="ARBA" id="ARBA00023125"/>
    </source>
</evidence>